<keyword evidence="2" id="KW-0255">Endonuclease</keyword>
<reference evidence="2 3" key="1">
    <citation type="submission" date="2018-03" db="EMBL/GenBank/DDBJ databases">
        <title>Genomic Encyclopedia of Archaeal and Bacterial Type Strains, Phase II (KMG-II): from individual species to whole genera.</title>
        <authorList>
            <person name="Goeker M."/>
        </authorList>
    </citation>
    <scope>NUCLEOTIDE SEQUENCE [LARGE SCALE GENOMIC DNA]</scope>
    <source>
        <strain evidence="2 3">DSM 28354</strain>
    </source>
</reference>
<evidence type="ECO:0000313" key="3">
    <source>
        <dbReference type="Proteomes" id="UP000238375"/>
    </source>
</evidence>
<accession>A0A2T0SCD7</accession>
<dbReference type="InterPro" id="IPR003615">
    <property type="entry name" value="HNH_nuc"/>
</dbReference>
<dbReference type="AlphaFoldDB" id="A0A2T0SCD7"/>
<protein>
    <submittedName>
        <fullName evidence="2">Putative restriction endonuclease</fullName>
    </submittedName>
</protein>
<name>A0A2T0SCD7_9BACT</name>
<keyword evidence="2" id="KW-0378">Hydrolase</keyword>
<dbReference type="GO" id="GO:0004519">
    <property type="term" value="F:endonuclease activity"/>
    <property type="evidence" value="ECO:0007669"/>
    <property type="project" value="UniProtKB-KW"/>
</dbReference>
<evidence type="ECO:0000313" key="2">
    <source>
        <dbReference type="EMBL" id="PRY31090.1"/>
    </source>
</evidence>
<gene>
    <name evidence="2" type="ORF">CLV58_12353</name>
</gene>
<dbReference type="RefSeq" id="WP_106139930.1">
    <property type="nucleotide sequence ID" value="NZ_PVTE01000023.1"/>
</dbReference>
<organism evidence="2 3">
    <name type="scientific">Spirosoma oryzae</name>
    <dbReference type="NCBI Taxonomy" id="1469603"/>
    <lineage>
        <taxon>Bacteria</taxon>
        <taxon>Pseudomonadati</taxon>
        <taxon>Bacteroidota</taxon>
        <taxon>Cytophagia</taxon>
        <taxon>Cytophagales</taxon>
        <taxon>Cytophagaceae</taxon>
        <taxon>Spirosoma</taxon>
    </lineage>
</organism>
<sequence>MNLYLGVTNCSWFDYLSAINPEDVNFWQPGGKSAFRVLSLNGVFLFKLKKPYNGVGGLGFFRAQTQLPLSLAWDAFGVRNGVSDLDHFRTTIQKYRGDKERNPTIGCIALTDPVFFRREDWIPVPVDWRTSIVQGKRYSTDTAIGSALWQQVQDRLICYRKTLPAGQNMLSVDEPSPQYGNSVLQKVRIGQGAFRLSVIDVYTKRCAITGEKTLPVLEAAHIKPFAEAGPNQTSNGLLLRSDMHKLFDDGYITVTTDYRIGVSSRIREEFSNGKEYYQYHGKPLSVLSLLERDKPSSLYLDYHNTTIFRP</sequence>
<dbReference type="Pfam" id="PF13391">
    <property type="entry name" value="HNH_2"/>
    <property type="match status" value="1"/>
</dbReference>
<dbReference type="OrthoDB" id="67788at2"/>
<evidence type="ECO:0000259" key="1">
    <source>
        <dbReference type="Pfam" id="PF13391"/>
    </source>
</evidence>
<feature type="domain" description="HNH nuclease" evidence="1">
    <location>
        <begin position="206"/>
        <end position="254"/>
    </location>
</feature>
<keyword evidence="3" id="KW-1185">Reference proteome</keyword>
<proteinExistence type="predicted"/>
<keyword evidence="2" id="KW-0540">Nuclease</keyword>
<dbReference type="EMBL" id="PVTE01000023">
    <property type="protein sequence ID" value="PRY31090.1"/>
    <property type="molecule type" value="Genomic_DNA"/>
</dbReference>
<comment type="caution">
    <text evidence="2">The sequence shown here is derived from an EMBL/GenBank/DDBJ whole genome shotgun (WGS) entry which is preliminary data.</text>
</comment>
<dbReference type="Proteomes" id="UP000238375">
    <property type="component" value="Unassembled WGS sequence"/>
</dbReference>